<accession>A0A7L5E2E8</accession>
<dbReference type="Pfam" id="PF12893">
    <property type="entry name" value="Lumazine_bd_2"/>
    <property type="match status" value="1"/>
</dbReference>
<evidence type="ECO:0000313" key="2">
    <source>
        <dbReference type="EMBL" id="QJD97462.1"/>
    </source>
</evidence>
<dbReference type="EMBL" id="CP051682">
    <property type="protein sequence ID" value="QJD97462.1"/>
    <property type="molecule type" value="Genomic_DNA"/>
</dbReference>
<dbReference type="KEGG" id="mrob:HH214_17070"/>
<dbReference type="InterPro" id="IPR032710">
    <property type="entry name" value="NTF2-like_dom_sf"/>
</dbReference>
<reference evidence="2 3" key="1">
    <citation type="submission" date="2020-04" db="EMBL/GenBank/DDBJ databases">
        <title>Genome sequencing of novel species.</title>
        <authorList>
            <person name="Heo J."/>
            <person name="Kim S.-J."/>
            <person name="Kim J.-S."/>
            <person name="Hong S.-B."/>
            <person name="Kwon S.-W."/>
        </authorList>
    </citation>
    <scope>NUCLEOTIDE SEQUENCE [LARGE SCALE GENOMIC DNA]</scope>
    <source>
        <strain evidence="2 3">F39-2</strain>
    </source>
</reference>
<keyword evidence="3" id="KW-1185">Reference proteome</keyword>
<dbReference type="InterPro" id="IPR039437">
    <property type="entry name" value="FrzH/put_lumazine-bd"/>
</dbReference>
<dbReference type="Gene3D" id="3.10.450.50">
    <property type="match status" value="1"/>
</dbReference>
<dbReference type="AlphaFoldDB" id="A0A7L5E2E8"/>
<dbReference type="Proteomes" id="UP000503278">
    <property type="component" value="Chromosome"/>
</dbReference>
<feature type="signal peptide" evidence="1">
    <location>
        <begin position="1"/>
        <end position="22"/>
    </location>
</feature>
<sequence>MKTLKSFLLGLTLMVVGIIAKADEPEAAKLSKNYAIATYINAMAQGKTEGLDNVLDQSAKFSMLRGKKVLSFSKTDMLNFMNSNANIAQNCTVNTSVVEKESNNDVSVIKVDMQYTDFVRSNYVTVTNTGNGWKITNVYTVFK</sequence>
<name>A0A7L5E2E8_9SPHI</name>
<protein>
    <recommendedName>
        <fullName evidence="4">Nuclear transport factor 2 family protein</fullName>
    </recommendedName>
</protein>
<evidence type="ECO:0000256" key="1">
    <source>
        <dbReference type="SAM" id="SignalP"/>
    </source>
</evidence>
<feature type="chain" id="PRO_5029529610" description="Nuclear transport factor 2 family protein" evidence="1">
    <location>
        <begin position="23"/>
        <end position="143"/>
    </location>
</feature>
<gene>
    <name evidence="2" type="ORF">HH214_17070</name>
</gene>
<dbReference type="SUPFAM" id="SSF54427">
    <property type="entry name" value="NTF2-like"/>
    <property type="match status" value="1"/>
</dbReference>
<proteinExistence type="predicted"/>
<dbReference type="RefSeq" id="WP_169609655.1">
    <property type="nucleotide sequence ID" value="NZ_CP051682.1"/>
</dbReference>
<organism evidence="2 3">
    <name type="scientific">Mucilaginibacter robiniae</name>
    <dbReference type="NCBI Taxonomy" id="2728022"/>
    <lineage>
        <taxon>Bacteria</taxon>
        <taxon>Pseudomonadati</taxon>
        <taxon>Bacteroidota</taxon>
        <taxon>Sphingobacteriia</taxon>
        <taxon>Sphingobacteriales</taxon>
        <taxon>Sphingobacteriaceae</taxon>
        <taxon>Mucilaginibacter</taxon>
    </lineage>
</organism>
<keyword evidence="1" id="KW-0732">Signal</keyword>
<evidence type="ECO:0000313" key="3">
    <source>
        <dbReference type="Proteomes" id="UP000503278"/>
    </source>
</evidence>
<evidence type="ECO:0008006" key="4">
    <source>
        <dbReference type="Google" id="ProtNLM"/>
    </source>
</evidence>